<dbReference type="Gene3D" id="1.50.10.130">
    <property type="entry name" value="Terpene synthase, N-terminal domain"/>
    <property type="match status" value="1"/>
</dbReference>
<dbReference type="InterPro" id="IPR036965">
    <property type="entry name" value="Terpene_synth_N_sf"/>
</dbReference>
<keyword evidence="1" id="KW-0460">Magnesium</keyword>
<dbReference type="AlphaFoldDB" id="A0A7N2MJC0"/>
<dbReference type="Proteomes" id="UP000594261">
    <property type="component" value="Chromosome 9"/>
</dbReference>
<name>A0A7N2MJC0_QUELO</name>
<organism evidence="3 4">
    <name type="scientific">Quercus lobata</name>
    <name type="common">Valley oak</name>
    <dbReference type="NCBI Taxonomy" id="97700"/>
    <lineage>
        <taxon>Eukaryota</taxon>
        <taxon>Viridiplantae</taxon>
        <taxon>Streptophyta</taxon>
        <taxon>Embryophyta</taxon>
        <taxon>Tracheophyta</taxon>
        <taxon>Spermatophyta</taxon>
        <taxon>Magnoliopsida</taxon>
        <taxon>eudicotyledons</taxon>
        <taxon>Gunneridae</taxon>
        <taxon>Pentapetalae</taxon>
        <taxon>rosids</taxon>
        <taxon>fabids</taxon>
        <taxon>Fagales</taxon>
        <taxon>Fagaceae</taxon>
        <taxon>Quercus</taxon>
    </lineage>
</organism>
<dbReference type="GO" id="GO:0010333">
    <property type="term" value="F:terpene synthase activity"/>
    <property type="evidence" value="ECO:0007669"/>
    <property type="project" value="InterPro"/>
</dbReference>
<dbReference type="SUPFAM" id="SSF48239">
    <property type="entry name" value="Terpenoid cyclases/Protein prenyltransferases"/>
    <property type="match status" value="1"/>
</dbReference>
<dbReference type="EMBL" id="LRBV02000009">
    <property type="status" value="NOT_ANNOTATED_CDS"/>
    <property type="molecule type" value="Genomic_DNA"/>
</dbReference>
<dbReference type="PANTHER" id="PTHR31225">
    <property type="entry name" value="OS04G0344100 PROTEIN-RELATED"/>
    <property type="match status" value="1"/>
</dbReference>
<feature type="domain" description="Terpene synthase N-terminal" evidence="2">
    <location>
        <begin position="11"/>
        <end position="112"/>
    </location>
</feature>
<dbReference type="PANTHER" id="PTHR31225:SF9">
    <property type="entry name" value="TERPENE SYNTHASE 10"/>
    <property type="match status" value="1"/>
</dbReference>
<dbReference type="GO" id="GO:0016114">
    <property type="term" value="P:terpenoid biosynthetic process"/>
    <property type="evidence" value="ECO:0007669"/>
    <property type="project" value="InterPro"/>
</dbReference>
<dbReference type="Pfam" id="PF01397">
    <property type="entry name" value="Terpene_synth"/>
    <property type="match status" value="1"/>
</dbReference>
<proteinExistence type="predicted"/>
<dbReference type="InterPro" id="IPR001906">
    <property type="entry name" value="Terpene_synth_N"/>
</dbReference>
<sequence>MILFGDQLITIWDYDYIQSLRSEYLGEEYTGQVNKLKEQVRMMLHKVVGPLELIDTLQRLGLSCHFESEMKRILEGQYNNDHCDDTWKEENLYITALKFRLLRQHGYKMSEDN</sequence>
<reference evidence="3" key="2">
    <citation type="submission" date="2021-01" db="UniProtKB">
        <authorList>
            <consortium name="EnsemblPlants"/>
        </authorList>
    </citation>
    <scope>IDENTIFICATION</scope>
</reference>
<keyword evidence="4" id="KW-1185">Reference proteome</keyword>
<dbReference type="EnsemblPlants" id="QL09p025546:mrna">
    <property type="protein sequence ID" value="QL09p025546:mrna"/>
    <property type="gene ID" value="QL09p025546"/>
</dbReference>
<evidence type="ECO:0000259" key="2">
    <source>
        <dbReference type="Pfam" id="PF01397"/>
    </source>
</evidence>
<dbReference type="Gramene" id="QL09p025546:mrna">
    <property type="protein sequence ID" value="QL09p025546:mrna"/>
    <property type="gene ID" value="QL09p025546"/>
</dbReference>
<evidence type="ECO:0000256" key="1">
    <source>
        <dbReference type="ARBA" id="ARBA00022842"/>
    </source>
</evidence>
<reference evidence="3 4" key="1">
    <citation type="journal article" date="2016" name="G3 (Bethesda)">
        <title>First Draft Assembly and Annotation of the Genome of a California Endemic Oak Quercus lobata Nee (Fagaceae).</title>
        <authorList>
            <person name="Sork V.L."/>
            <person name="Fitz-Gibbon S.T."/>
            <person name="Puiu D."/>
            <person name="Crepeau M."/>
            <person name="Gugger P.F."/>
            <person name="Sherman R."/>
            <person name="Stevens K."/>
            <person name="Langley C.H."/>
            <person name="Pellegrini M."/>
            <person name="Salzberg S.L."/>
        </authorList>
    </citation>
    <scope>NUCLEOTIDE SEQUENCE [LARGE SCALE GENOMIC DNA]</scope>
    <source>
        <strain evidence="3 4">cv. SW786</strain>
    </source>
</reference>
<dbReference type="InterPro" id="IPR008930">
    <property type="entry name" value="Terpenoid_cyclase/PrenylTrfase"/>
</dbReference>
<evidence type="ECO:0000313" key="3">
    <source>
        <dbReference type="EnsemblPlants" id="QL09p025546:mrna"/>
    </source>
</evidence>
<accession>A0A7N2MJC0</accession>
<dbReference type="InParanoid" id="A0A7N2MJC0"/>
<dbReference type="InterPro" id="IPR050148">
    <property type="entry name" value="Terpene_synthase-like"/>
</dbReference>
<dbReference type="OMA" id="CHFESEM"/>
<evidence type="ECO:0000313" key="4">
    <source>
        <dbReference type="Proteomes" id="UP000594261"/>
    </source>
</evidence>
<protein>
    <recommendedName>
        <fullName evidence="2">Terpene synthase N-terminal domain-containing protein</fullName>
    </recommendedName>
</protein>